<dbReference type="InterPro" id="IPR026832">
    <property type="entry name" value="Asteroid"/>
</dbReference>
<organism evidence="4 5">
    <name type="scientific">Zophobas morio</name>
    <dbReference type="NCBI Taxonomy" id="2755281"/>
    <lineage>
        <taxon>Eukaryota</taxon>
        <taxon>Metazoa</taxon>
        <taxon>Ecdysozoa</taxon>
        <taxon>Arthropoda</taxon>
        <taxon>Hexapoda</taxon>
        <taxon>Insecta</taxon>
        <taxon>Pterygota</taxon>
        <taxon>Neoptera</taxon>
        <taxon>Endopterygota</taxon>
        <taxon>Coleoptera</taxon>
        <taxon>Polyphaga</taxon>
        <taxon>Cucujiformia</taxon>
        <taxon>Tenebrionidae</taxon>
        <taxon>Zophobas</taxon>
    </lineage>
</organism>
<comment type="caution">
    <text evidence="4">The sequence shown here is derived from an EMBL/GenBank/DDBJ whole genome shotgun (WGS) entry which is preliminary data.</text>
</comment>
<evidence type="ECO:0000259" key="3">
    <source>
        <dbReference type="Pfam" id="PF00752"/>
    </source>
</evidence>
<evidence type="ECO:0000313" key="4">
    <source>
        <dbReference type="EMBL" id="KAJ3654310.1"/>
    </source>
</evidence>
<dbReference type="Pfam" id="PF00752">
    <property type="entry name" value="XPG_N"/>
    <property type="match status" value="1"/>
</dbReference>
<dbReference type="InterPro" id="IPR006085">
    <property type="entry name" value="XPG_DNA_repair_N"/>
</dbReference>
<dbReference type="Gene3D" id="3.40.50.1010">
    <property type="entry name" value="5'-nuclease"/>
    <property type="match status" value="1"/>
</dbReference>
<dbReference type="Proteomes" id="UP001168821">
    <property type="component" value="Unassembled WGS sequence"/>
</dbReference>
<feature type="compositionally biased region" description="Basic and acidic residues" evidence="2">
    <location>
        <begin position="359"/>
        <end position="368"/>
    </location>
</feature>
<feature type="compositionally biased region" description="Acidic residues" evidence="2">
    <location>
        <begin position="319"/>
        <end position="344"/>
    </location>
</feature>
<feature type="region of interest" description="Disordered" evidence="2">
    <location>
        <begin position="311"/>
        <end position="368"/>
    </location>
</feature>
<accession>A0AA38IE50</accession>
<dbReference type="InterPro" id="IPR029060">
    <property type="entry name" value="PIN-like_dom_sf"/>
</dbReference>
<dbReference type="EMBL" id="JALNTZ010000004">
    <property type="protein sequence ID" value="KAJ3654310.1"/>
    <property type="molecule type" value="Genomic_DNA"/>
</dbReference>
<feature type="domain" description="XPG N-terminal" evidence="3">
    <location>
        <begin position="1"/>
        <end position="98"/>
    </location>
</feature>
<reference evidence="4" key="1">
    <citation type="journal article" date="2023" name="G3 (Bethesda)">
        <title>Whole genome assemblies of Zophobas morio and Tenebrio molitor.</title>
        <authorList>
            <person name="Kaur S."/>
            <person name="Stinson S.A."/>
            <person name="diCenzo G.C."/>
        </authorList>
    </citation>
    <scope>NUCLEOTIDE SEQUENCE</scope>
    <source>
        <strain evidence="4">QUZm001</strain>
    </source>
</reference>
<sequence length="734" mass="85074">MGVRGLTTFIANRSNQYLERYELHDSYLVVDGNSIACQLYKWHCRCNDCFGGDYDKYARSIYSFFRLLADCNVTPLIIFDGAYEKRKMKTVYSRMRNKVSAAKDLNSVTEGRISLFPLFLRELFVDIVMKLKLQCVRCDFEGDSDAAYLARTLQCPIVSYDSDFYIFDVLYIPFSEMDLKLRKRKGVNYIPCAVYKAERFLNSFGGLDKVNLPLLSALLGNDYIKKRAFSVFYRQLKMQKTKQNEQQTLIKSVIVWLKNETPESALRKILGRYKLKNRRRLARKIRRAIEGYSCGNTPVCSYFNIDEPRREHTTISVPEPEDIENIEDEELEESDNEPEAEGSEETTSSSSEEEDEIEVPPKCDPKPDRPDFFTDNFRRCQYPPCFMDMKVSNIYFCIPQIEDFSTGSSHFMNLKIIAAIHKILTYPNTKKLTCVSTNIHGHVKKFGVPLYENDVPKLMDVENMDPKTSKTSLLDIINVEQDIFNGFPNSWHLFLISIKYWVTNSKNKVELPCIYSLILCAIILNYVDSKVGFYRSTRSFLAKYSTNANVAKTKPSLNITQALDHIDFDNSIACMKKLIHYFQMDAKMKSYVKLFDRSIVDAFAEFQSCLLHVKYLNSLFGCPFPTTVISDFYDGTFLYNMTTNLQKRSDLKSYMKLLLESCPQILGVFEMMADEVESRIVDDLGQHEPVRKRRKKKKTVENVVQELLPCASEEDEEYIYDSNNKFSLLSFVNK</sequence>
<dbReference type="PANTHER" id="PTHR15665">
    <property type="entry name" value="ASTEROID PROTEIN"/>
    <property type="match status" value="1"/>
</dbReference>
<keyword evidence="5" id="KW-1185">Reference proteome</keyword>
<comment type="similarity">
    <text evidence="1">Belongs to the asteroid family.</text>
</comment>
<gene>
    <name evidence="4" type="ORF">Zmor_013506</name>
</gene>
<dbReference type="PANTHER" id="PTHR15665:SF1">
    <property type="entry name" value="PROTEIN ASTEROID HOMOLOG 1"/>
    <property type="match status" value="1"/>
</dbReference>
<evidence type="ECO:0000313" key="5">
    <source>
        <dbReference type="Proteomes" id="UP001168821"/>
    </source>
</evidence>
<evidence type="ECO:0000256" key="1">
    <source>
        <dbReference type="ARBA" id="ARBA00007398"/>
    </source>
</evidence>
<evidence type="ECO:0000256" key="2">
    <source>
        <dbReference type="SAM" id="MobiDB-lite"/>
    </source>
</evidence>
<dbReference type="GO" id="GO:0004518">
    <property type="term" value="F:nuclease activity"/>
    <property type="evidence" value="ECO:0007669"/>
    <property type="project" value="InterPro"/>
</dbReference>
<dbReference type="AlphaFoldDB" id="A0AA38IE50"/>
<protein>
    <recommendedName>
        <fullName evidence="3">XPG N-terminal domain-containing protein</fullName>
    </recommendedName>
</protein>
<dbReference type="CDD" id="cd18676">
    <property type="entry name" value="PIN_asteroid-like"/>
    <property type="match status" value="1"/>
</dbReference>
<name>A0AA38IE50_9CUCU</name>
<dbReference type="SUPFAM" id="SSF88723">
    <property type="entry name" value="PIN domain-like"/>
    <property type="match status" value="1"/>
</dbReference>
<proteinExistence type="inferred from homology"/>